<name>A0A2S4JP37_9SPIO</name>
<proteinExistence type="inferred from homology"/>
<dbReference type="Proteomes" id="UP000237350">
    <property type="component" value="Unassembled WGS sequence"/>
</dbReference>
<comment type="caution">
    <text evidence="3">The sequence shown here is derived from an EMBL/GenBank/DDBJ whole genome shotgun (WGS) entry which is preliminary data.</text>
</comment>
<dbReference type="CDD" id="cd13401">
    <property type="entry name" value="Slt70-like"/>
    <property type="match status" value="1"/>
</dbReference>
<dbReference type="AlphaFoldDB" id="A0A2S4JP37"/>
<comment type="similarity">
    <text evidence="1">Belongs to the transglycosylase Slt family.</text>
</comment>
<dbReference type="NCBIfam" id="NF047373">
    <property type="entry name" value="BB0259_flg_lyt"/>
    <property type="match status" value="1"/>
</dbReference>
<dbReference type="PANTHER" id="PTHR37423:SF5">
    <property type="entry name" value="SOLUBLE LYTIC MUREIN TRANSGLYCOSYLASE"/>
    <property type="match status" value="1"/>
</dbReference>
<accession>A0A2S4JP37</accession>
<dbReference type="EMBL" id="LPWH01000067">
    <property type="protein sequence ID" value="POR01297.1"/>
    <property type="molecule type" value="Genomic_DNA"/>
</dbReference>
<gene>
    <name evidence="3" type="ORF">AU468_08235</name>
</gene>
<reference evidence="4" key="1">
    <citation type="submission" date="2015-12" db="EMBL/GenBank/DDBJ databases">
        <authorList>
            <person name="Lodha T.D."/>
            <person name="Chintalapati S."/>
            <person name="Chintalapati V.R."/>
            <person name="Sravanthi T."/>
        </authorList>
    </citation>
    <scope>NUCLEOTIDE SEQUENCE [LARGE SCALE GENOMIC DNA]</scope>
    <source>
        <strain evidence="4">JC133</strain>
    </source>
</reference>
<evidence type="ECO:0000259" key="2">
    <source>
        <dbReference type="Pfam" id="PF01464"/>
    </source>
</evidence>
<dbReference type="RefSeq" id="WP_103680298.1">
    <property type="nucleotide sequence ID" value="NZ_LPWH01000067.1"/>
</dbReference>
<evidence type="ECO:0000256" key="1">
    <source>
        <dbReference type="ARBA" id="ARBA00007734"/>
    </source>
</evidence>
<dbReference type="SUPFAM" id="SSF48452">
    <property type="entry name" value="TPR-like"/>
    <property type="match status" value="1"/>
</dbReference>
<dbReference type="SUPFAM" id="SSF53955">
    <property type="entry name" value="Lysozyme-like"/>
    <property type="match status" value="1"/>
</dbReference>
<keyword evidence="4" id="KW-1185">Reference proteome</keyword>
<evidence type="ECO:0000313" key="4">
    <source>
        <dbReference type="Proteomes" id="UP000237350"/>
    </source>
</evidence>
<dbReference type="OrthoDB" id="9815002at2"/>
<dbReference type="Gene3D" id="1.10.530.10">
    <property type="match status" value="1"/>
</dbReference>
<dbReference type="InterPro" id="IPR023346">
    <property type="entry name" value="Lysozyme-like_dom_sf"/>
</dbReference>
<dbReference type="PANTHER" id="PTHR37423">
    <property type="entry name" value="SOLUBLE LYTIC MUREIN TRANSGLYCOSYLASE-RELATED"/>
    <property type="match status" value="1"/>
</dbReference>
<dbReference type="InterPro" id="IPR008258">
    <property type="entry name" value="Transglycosylase_SLT_dom_1"/>
</dbReference>
<feature type="domain" description="Transglycosylase SLT" evidence="2">
    <location>
        <begin position="606"/>
        <end position="713"/>
    </location>
</feature>
<protein>
    <recommendedName>
        <fullName evidence="2">Transglycosylase SLT domain-containing protein</fullName>
    </recommendedName>
</protein>
<organism evidence="3 4">
    <name type="scientific">Alkalispirochaeta sphaeroplastigenens</name>
    <dbReference type="NCBI Taxonomy" id="1187066"/>
    <lineage>
        <taxon>Bacteria</taxon>
        <taxon>Pseudomonadati</taxon>
        <taxon>Spirochaetota</taxon>
        <taxon>Spirochaetia</taxon>
        <taxon>Spirochaetales</taxon>
        <taxon>Spirochaetaceae</taxon>
        <taxon>Alkalispirochaeta</taxon>
    </lineage>
</organism>
<sequence>MTNLLSRASSSGASFSGSLVSGLRAVVLSLGVAVTVAISLSSCGMGDLLPGSEGTPQGLSGRALMERLAFGEGHVLDTLVPTEALVEEIRGLDPSFPYVLGRGYEARDLQETARRVYRWELERGEPSWAGRSALRLARLAAARRRWLASEGYAARGLELEPENRDLWFRLGEALYRQEKYRELLAFTDEMPRSLFLPRAEGGSRGGQYSPGDLGAERLLWRAVAGHHLEEGSNDLFLQAFLEIPAHSIHSRLYLFRYYRDSRFRGFSRDEGALLEAVYRTALEEYDEAQRLFRRIDPAWLAGILHEAPGVLASLTQAASGEGGQATRQWLDRLKGEFQVRGEALPGDTRAEIGREVARAQAHYAPSREEMASFMDEADQAMIESWLSRAIREGAPLPEVVEALKQWGAEPQAFRTALDRLAPGVVRARRWEELEEVYQALPAGALHARAHLAVLTVLAARQGFLELPGGGGDRLDIALELSPTDYYGLLARRLSGRSGELSASGTLLSGETLSGETPSGGMLSGDLEHAAAILASGQHEVAGNLAMAIALDPGEAEPALALASQFSRLGHASTALGLARRAVARGNLPVGEREIALLYPRPFSVEIESAAAQEGVSAAVFYGLVREESHFNPRARSPVGALGLSQIMPASGDDIARRMGWPQPFNLERVSTNLQMGAYYLNLLKTMVPDNLILQVASYNAGPGRGRGWQALFGDLPPELLVEAIPFVETRWYLRRIAVSSAWYQYLLDGTDPAEMPLLR</sequence>
<dbReference type="InterPro" id="IPR011990">
    <property type="entry name" value="TPR-like_helical_dom_sf"/>
</dbReference>
<dbReference type="Pfam" id="PF01464">
    <property type="entry name" value="SLT"/>
    <property type="match status" value="1"/>
</dbReference>
<evidence type="ECO:0000313" key="3">
    <source>
        <dbReference type="EMBL" id="POR01297.1"/>
    </source>
</evidence>